<dbReference type="FunFam" id="3.30.300.30:FF:000015">
    <property type="entry name" value="Nonribosomal peptide synthase SidD"/>
    <property type="match status" value="1"/>
</dbReference>
<dbReference type="GO" id="GO:0016874">
    <property type="term" value="F:ligase activity"/>
    <property type="evidence" value="ECO:0007669"/>
    <property type="project" value="UniProtKB-KW"/>
</dbReference>
<dbReference type="InterPro" id="IPR010071">
    <property type="entry name" value="AA_adenyl_dom"/>
</dbReference>
<dbReference type="InterPro" id="IPR001242">
    <property type="entry name" value="Condensation_dom"/>
</dbReference>
<sequence length="1012" mass="110823">MWTVVAMLAVLKAGGAFVPLDPEHPESRHQEVFRQTAATVVLTSPRYSTLLASSARNIVTVDDVSTKKLSGPTLTRPKTTEPGNAAYIIFTSGSTGQPKGVVLEHRAVSTSCLGHGEAFRFTSQTRALQFASYTFDACITEIVTTLVFGGCVCVPSEDDRHNGIASVINSLGVNWALLTPSVARLLNPSVVPTLKVLVMGGEQVLLSDWEAWTGSVETVNAYGPAECCVCCTVYTDVQSFKSGAIGKSVASASWVVVSDNHNQLAPLGSIGELLVEGPILARGYLNDAEKTGAAFISDPAWLLEGGAGYPGRHGRLYKTGDLVRYDADGNLVYVGRKDSQVKVRGQRVELGEVEHHLRECMPEAQQIAVEVILPTGEGANATLAAFLQLEDGSPSTPSTNRPDNTELLAQLLFPRDVEERMLARLPGHMVPTVYFAVAELPMTTSRKTDRKRLREIGASFSAQQLAELQTASKDAKRAPSTEAEQTMQQLWAQVLNIAPDSIGLDDSFFRLGGDSIAAIKLVGEARMHGFRLSSAQVFRHPTLALMSLPAVAFLDSSPQSVAPFSLLLPTIKDGILCQNILLESSIQQQGVADILPTTHVQRVFINRGIESPREAFNYFFFDIGQELDAQLLRDSCRRLLDHFPILRSQFIPFRETLWQVILLRPRLPFITFEIDGSLSEATRSVCLEDMDKTGPLGLPTSFMLLRNKSIGHRLIVRLSHAQYDGVCIPVIFRTLAALYIQESPLVAPNFPTYLAHARTQREASARYWRELLRDSHITRATARLRPKAGEEPALRNIKVEKVIAAPQLPHNITMASLLSSAWALVLSSITGEEDVVYGHTVAGRNSDIPGIAEMVGPCLNVVPVRVRMQSAETPADLIRSVHEQFASLGEADLAQLDEIIHDCTDWPAGSEFDTMVQHQNIDEHPEVCFAGETTKIQWFEESYGIARQLYFISYPQADQLKLRVGGNTHLLTIKAAHSILEVLAATVAELSQNIDRPLTSCRFSFPLCISTC</sequence>
<dbReference type="PANTHER" id="PTHR45527">
    <property type="entry name" value="NONRIBOSOMAL PEPTIDE SYNTHETASE"/>
    <property type="match status" value="1"/>
</dbReference>
<evidence type="ECO:0000313" key="8">
    <source>
        <dbReference type="Proteomes" id="UP000193240"/>
    </source>
</evidence>
<dbReference type="Pfam" id="PF00501">
    <property type="entry name" value="AMP-binding"/>
    <property type="match status" value="1"/>
</dbReference>
<dbReference type="Gene3D" id="3.30.300.30">
    <property type="match status" value="1"/>
</dbReference>
<dbReference type="GO" id="GO:0043041">
    <property type="term" value="P:amino acid activation for nonribosomal peptide biosynthetic process"/>
    <property type="evidence" value="ECO:0007669"/>
    <property type="project" value="TreeGrafter"/>
</dbReference>
<keyword evidence="3" id="KW-0436">Ligase</keyword>
<dbReference type="InterPro" id="IPR000873">
    <property type="entry name" value="AMP-dep_synth/lig_dom"/>
</dbReference>
<keyword evidence="1" id="KW-0596">Phosphopantetheine</keyword>
<reference evidence="7 8" key="1">
    <citation type="journal article" date="2017" name="Genome Announc.">
        <title>Genome sequence of the saprophytic ascomycete Epicoccum nigrum ICMP 19927 strain isolated from New Zealand.</title>
        <authorList>
            <person name="Fokin M."/>
            <person name="Fleetwood D."/>
            <person name="Weir B.S."/>
            <person name="Villas-Boas S.G."/>
        </authorList>
    </citation>
    <scope>NUCLEOTIDE SEQUENCE [LARGE SCALE GENOMIC DNA]</scope>
    <source>
        <strain evidence="7 8">ICMP 19927</strain>
    </source>
</reference>
<feature type="signal peptide" evidence="5">
    <location>
        <begin position="1"/>
        <end position="16"/>
    </location>
</feature>
<dbReference type="SUPFAM" id="SSF56801">
    <property type="entry name" value="Acetyl-CoA synthetase-like"/>
    <property type="match status" value="1"/>
</dbReference>
<dbReference type="GO" id="GO:0031177">
    <property type="term" value="F:phosphopantetheine binding"/>
    <property type="evidence" value="ECO:0007669"/>
    <property type="project" value="InterPro"/>
</dbReference>
<dbReference type="InterPro" id="IPR023213">
    <property type="entry name" value="CAT-like_dom_sf"/>
</dbReference>
<evidence type="ECO:0000256" key="5">
    <source>
        <dbReference type="SAM" id="SignalP"/>
    </source>
</evidence>
<dbReference type="SUPFAM" id="SSF47336">
    <property type="entry name" value="ACP-like"/>
    <property type="match status" value="1"/>
</dbReference>
<dbReference type="InterPro" id="IPR006162">
    <property type="entry name" value="Ppantetheine_attach_site"/>
</dbReference>
<dbReference type="SUPFAM" id="SSF52777">
    <property type="entry name" value="CoA-dependent acyltransferases"/>
    <property type="match status" value="2"/>
</dbReference>
<keyword evidence="2" id="KW-0597">Phosphoprotein</keyword>
<dbReference type="PROSITE" id="PS00455">
    <property type="entry name" value="AMP_BINDING"/>
    <property type="match status" value="1"/>
</dbReference>
<accession>A0A1Y2LKY4</accession>
<dbReference type="Gene3D" id="3.30.559.10">
    <property type="entry name" value="Chloramphenicol acetyltransferase-like domain"/>
    <property type="match status" value="1"/>
</dbReference>
<dbReference type="InParanoid" id="A0A1Y2LKY4"/>
<evidence type="ECO:0000256" key="2">
    <source>
        <dbReference type="ARBA" id="ARBA00022553"/>
    </source>
</evidence>
<organism evidence="7 8">
    <name type="scientific">Epicoccum nigrum</name>
    <name type="common">Soil fungus</name>
    <name type="synonym">Epicoccum purpurascens</name>
    <dbReference type="NCBI Taxonomy" id="105696"/>
    <lineage>
        <taxon>Eukaryota</taxon>
        <taxon>Fungi</taxon>
        <taxon>Dikarya</taxon>
        <taxon>Ascomycota</taxon>
        <taxon>Pezizomycotina</taxon>
        <taxon>Dothideomycetes</taxon>
        <taxon>Pleosporomycetidae</taxon>
        <taxon>Pleosporales</taxon>
        <taxon>Pleosporineae</taxon>
        <taxon>Didymellaceae</taxon>
        <taxon>Epicoccum</taxon>
    </lineage>
</organism>
<dbReference type="InterPro" id="IPR020806">
    <property type="entry name" value="PKS_PP-bd"/>
</dbReference>
<dbReference type="AlphaFoldDB" id="A0A1Y2LKY4"/>
<dbReference type="CDD" id="cd19542">
    <property type="entry name" value="CT_NRPS-like"/>
    <property type="match status" value="1"/>
</dbReference>
<dbReference type="Gene3D" id="3.40.50.12780">
    <property type="entry name" value="N-terminal domain of ligase-like"/>
    <property type="match status" value="1"/>
</dbReference>
<dbReference type="InterPro" id="IPR009081">
    <property type="entry name" value="PP-bd_ACP"/>
</dbReference>
<dbReference type="Pfam" id="PF00668">
    <property type="entry name" value="Condensation"/>
    <property type="match status" value="1"/>
</dbReference>
<dbReference type="PROSITE" id="PS00012">
    <property type="entry name" value="PHOSPHOPANTETHEINE"/>
    <property type="match status" value="1"/>
</dbReference>
<feature type="chain" id="PRO_5012282455" description="Carrier domain-containing protein" evidence="5">
    <location>
        <begin position="17"/>
        <end position="1012"/>
    </location>
</feature>
<name>A0A1Y2LKY4_EPING</name>
<evidence type="ECO:0000259" key="6">
    <source>
        <dbReference type="PROSITE" id="PS50075"/>
    </source>
</evidence>
<dbReference type="FunFam" id="1.10.1200.10:FF:000005">
    <property type="entry name" value="Nonribosomal peptide synthetase 1"/>
    <property type="match status" value="1"/>
</dbReference>
<dbReference type="Gene3D" id="3.30.559.30">
    <property type="entry name" value="Nonribosomal peptide synthetase, condensation domain"/>
    <property type="match status" value="1"/>
</dbReference>
<dbReference type="InterPro" id="IPR042099">
    <property type="entry name" value="ANL_N_sf"/>
</dbReference>
<dbReference type="InterPro" id="IPR045851">
    <property type="entry name" value="AMP-bd_C_sf"/>
</dbReference>
<keyword evidence="5" id="KW-0732">Signal</keyword>
<evidence type="ECO:0000256" key="3">
    <source>
        <dbReference type="ARBA" id="ARBA00022598"/>
    </source>
</evidence>
<feature type="domain" description="Carrier" evidence="6">
    <location>
        <begin position="478"/>
        <end position="554"/>
    </location>
</feature>
<dbReference type="EMBL" id="KZ107861">
    <property type="protein sequence ID" value="OSS43867.1"/>
    <property type="molecule type" value="Genomic_DNA"/>
</dbReference>
<dbReference type="Gene3D" id="1.10.1200.10">
    <property type="entry name" value="ACP-like"/>
    <property type="match status" value="1"/>
</dbReference>
<evidence type="ECO:0000256" key="1">
    <source>
        <dbReference type="ARBA" id="ARBA00022450"/>
    </source>
</evidence>
<comment type="similarity">
    <text evidence="4">Belongs to the NRP synthetase family.</text>
</comment>
<dbReference type="GO" id="GO:0044550">
    <property type="term" value="P:secondary metabolite biosynthetic process"/>
    <property type="evidence" value="ECO:0007669"/>
    <property type="project" value="TreeGrafter"/>
</dbReference>
<dbReference type="OMA" id="QIENLAW"/>
<dbReference type="PROSITE" id="PS50075">
    <property type="entry name" value="CARRIER"/>
    <property type="match status" value="1"/>
</dbReference>
<dbReference type="InterPro" id="IPR020845">
    <property type="entry name" value="AMP-binding_CS"/>
</dbReference>
<protein>
    <recommendedName>
        <fullName evidence="6">Carrier domain-containing protein</fullName>
    </recommendedName>
</protein>
<evidence type="ECO:0000256" key="4">
    <source>
        <dbReference type="ARBA" id="ARBA00029454"/>
    </source>
</evidence>
<dbReference type="PANTHER" id="PTHR45527:SF1">
    <property type="entry name" value="FATTY ACID SYNTHASE"/>
    <property type="match status" value="1"/>
</dbReference>
<dbReference type="STRING" id="105696.A0A1Y2LKY4"/>
<keyword evidence="8" id="KW-1185">Reference proteome</keyword>
<dbReference type="GO" id="GO:0005737">
    <property type="term" value="C:cytoplasm"/>
    <property type="evidence" value="ECO:0007669"/>
    <property type="project" value="TreeGrafter"/>
</dbReference>
<proteinExistence type="inferred from homology"/>
<dbReference type="Proteomes" id="UP000193240">
    <property type="component" value="Unassembled WGS sequence"/>
</dbReference>
<dbReference type="InterPro" id="IPR036736">
    <property type="entry name" value="ACP-like_sf"/>
</dbReference>
<gene>
    <name evidence="7" type="ORF">B5807_11701</name>
</gene>
<dbReference type="NCBIfam" id="TIGR01733">
    <property type="entry name" value="AA-adenyl-dom"/>
    <property type="match status" value="1"/>
</dbReference>
<dbReference type="SMART" id="SM00823">
    <property type="entry name" value="PKS_PP"/>
    <property type="match status" value="1"/>
</dbReference>
<dbReference type="Pfam" id="PF00550">
    <property type="entry name" value="PP-binding"/>
    <property type="match status" value="1"/>
</dbReference>
<dbReference type="CDD" id="cd05918">
    <property type="entry name" value="A_NRPS_SidN3_like"/>
    <property type="match status" value="1"/>
</dbReference>
<evidence type="ECO:0000313" key="7">
    <source>
        <dbReference type="EMBL" id="OSS43867.1"/>
    </source>
</evidence>